<keyword evidence="8" id="KW-1185">Reference proteome</keyword>
<dbReference type="HAMAP" id="MF_00580">
    <property type="entry name" value="CH10"/>
    <property type="match status" value="1"/>
</dbReference>
<keyword evidence="3 6" id="KW-0143">Chaperone</keyword>
<dbReference type="InterPro" id="IPR020818">
    <property type="entry name" value="Chaperonin_GroES"/>
</dbReference>
<dbReference type="AlphaFoldDB" id="A0A0R3TFW5"/>
<evidence type="ECO:0000256" key="5">
    <source>
        <dbReference type="ARBA" id="ARBA00031971"/>
    </source>
</evidence>
<evidence type="ECO:0000313" key="9">
    <source>
        <dbReference type="WBParaSite" id="HNAJ_0000595601-mRNA-1"/>
    </source>
</evidence>
<evidence type="ECO:0000256" key="3">
    <source>
        <dbReference type="ARBA" id="ARBA00023186"/>
    </source>
</evidence>
<dbReference type="WBParaSite" id="HNAJ_0000595601-mRNA-1">
    <property type="protein sequence ID" value="HNAJ_0000595601-mRNA-1"/>
    <property type="gene ID" value="HNAJ_0000595601"/>
</dbReference>
<dbReference type="GO" id="GO:0044183">
    <property type="term" value="F:protein folding chaperone"/>
    <property type="evidence" value="ECO:0007669"/>
    <property type="project" value="InterPro"/>
</dbReference>
<dbReference type="GO" id="GO:0051087">
    <property type="term" value="F:protein-folding chaperone binding"/>
    <property type="evidence" value="ECO:0007669"/>
    <property type="project" value="TreeGrafter"/>
</dbReference>
<gene>
    <name evidence="7" type="ORF">HNAJ_LOCUS5952</name>
</gene>
<dbReference type="InterPro" id="IPR037124">
    <property type="entry name" value="Chaperonin_GroES_sf"/>
</dbReference>
<sequence length="122" mass="13418">MIALWEVDFGRIFFSLARGGMATKAFTKFLPLFDRVLVQRFEAATKSKGGIIIPDKAKEKVLKATVVAAGPGRVGEDGKCIPICVKVGDNVLLPEYGGTKVVYDDQDYFIFRESDILGKITE</sequence>
<dbReference type="PANTHER" id="PTHR10772">
    <property type="entry name" value="10 KDA HEAT SHOCK PROTEIN"/>
    <property type="match status" value="1"/>
</dbReference>
<evidence type="ECO:0000313" key="8">
    <source>
        <dbReference type="Proteomes" id="UP000278807"/>
    </source>
</evidence>
<evidence type="ECO:0000313" key="7">
    <source>
        <dbReference type="EMBL" id="VDO01812.1"/>
    </source>
</evidence>
<dbReference type="GO" id="GO:0005524">
    <property type="term" value="F:ATP binding"/>
    <property type="evidence" value="ECO:0007669"/>
    <property type="project" value="InterPro"/>
</dbReference>
<dbReference type="PRINTS" id="PR00297">
    <property type="entry name" value="CHAPERONIN10"/>
</dbReference>
<evidence type="ECO:0000256" key="4">
    <source>
        <dbReference type="ARBA" id="ARBA00029976"/>
    </source>
</evidence>
<evidence type="ECO:0000256" key="6">
    <source>
        <dbReference type="RuleBase" id="RU003479"/>
    </source>
</evidence>
<dbReference type="SUPFAM" id="SSF50129">
    <property type="entry name" value="GroES-like"/>
    <property type="match status" value="1"/>
</dbReference>
<dbReference type="Gene3D" id="2.30.33.40">
    <property type="entry name" value="GroES chaperonin"/>
    <property type="match status" value="1"/>
</dbReference>
<evidence type="ECO:0000256" key="2">
    <source>
        <dbReference type="ARBA" id="ARBA00018842"/>
    </source>
</evidence>
<dbReference type="GO" id="GO:0005759">
    <property type="term" value="C:mitochondrial matrix"/>
    <property type="evidence" value="ECO:0007669"/>
    <property type="project" value="TreeGrafter"/>
</dbReference>
<dbReference type="EMBL" id="UZAE01005741">
    <property type="protein sequence ID" value="VDO01812.1"/>
    <property type="molecule type" value="Genomic_DNA"/>
</dbReference>
<evidence type="ECO:0000256" key="1">
    <source>
        <dbReference type="ARBA" id="ARBA00006975"/>
    </source>
</evidence>
<dbReference type="InterPro" id="IPR018369">
    <property type="entry name" value="Chaprnonin_Cpn10_CS"/>
</dbReference>
<proteinExistence type="inferred from homology"/>
<dbReference type="NCBIfam" id="NF001531">
    <property type="entry name" value="PRK00364.2-2"/>
    <property type="match status" value="1"/>
</dbReference>
<dbReference type="InterPro" id="IPR011032">
    <property type="entry name" value="GroES-like_sf"/>
</dbReference>
<dbReference type="PROSITE" id="PS00681">
    <property type="entry name" value="CHAPERONINS_CPN10"/>
    <property type="match status" value="1"/>
</dbReference>
<organism evidence="9">
    <name type="scientific">Rodentolepis nana</name>
    <name type="common">Dwarf tapeworm</name>
    <name type="synonym">Hymenolepis nana</name>
    <dbReference type="NCBI Taxonomy" id="102285"/>
    <lineage>
        <taxon>Eukaryota</taxon>
        <taxon>Metazoa</taxon>
        <taxon>Spiralia</taxon>
        <taxon>Lophotrochozoa</taxon>
        <taxon>Platyhelminthes</taxon>
        <taxon>Cestoda</taxon>
        <taxon>Eucestoda</taxon>
        <taxon>Cyclophyllidea</taxon>
        <taxon>Hymenolepididae</taxon>
        <taxon>Rodentolepis</taxon>
    </lineage>
</organism>
<dbReference type="FunFam" id="2.30.33.40:FF:000002">
    <property type="entry name" value="10 kDa chaperonin, mitochondrial"/>
    <property type="match status" value="1"/>
</dbReference>
<protein>
    <recommendedName>
        <fullName evidence="2">10 kDa heat shock protein, mitochondrial</fullName>
    </recommendedName>
    <alternativeName>
        <fullName evidence="4">10 kDa chaperonin</fullName>
    </alternativeName>
    <alternativeName>
        <fullName evidence="5">Chaperonin 10</fullName>
    </alternativeName>
</protein>
<dbReference type="PANTHER" id="PTHR10772:SF0">
    <property type="entry name" value="10 KDA HEAT SHOCK PROTEIN, MITOCHONDRIAL"/>
    <property type="match status" value="1"/>
</dbReference>
<accession>A0A0R3TFW5</accession>
<reference evidence="7 8" key="2">
    <citation type="submission" date="2018-11" db="EMBL/GenBank/DDBJ databases">
        <authorList>
            <consortium name="Pathogen Informatics"/>
        </authorList>
    </citation>
    <scope>NUCLEOTIDE SEQUENCE [LARGE SCALE GENOMIC DNA]</scope>
</reference>
<dbReference type="SMART" id="SM00883">
    <property type="entry name" value="Cpn10"/>
    <property type="match status" value="1"/>
</dbReference>
<comment type="similarity">
    <text evidence="1 6">Belongs to the GroES chaperonin family.</text>
</comment>
<dbReference type="Proteomes" id="UP000278807">
    <property type="component" value="Unassembled WGS sequence"/>
</dbReference>
<reference evidence="9" key="1">
    <citation type="submission" date="2017-02" db="UniProtKB">
        <authorList>
            <consortium name="WormBaseParasite"/>
        </authorList>
    </citation>
    <scope>IDENTIFICATION</scope>
</reference>
<dbReference type="CDD" id="cd00320">
    <property type="entry name" value="cpn10"/>
    <property type="match status" value="1"/>
</dbReference>
<dbReference type="GO" id="GO:0051082">
    <property type="term" value="F:unfolded protein binding"/>
    <property type="evidence" value="ECO:0007669"/>
    <property type="project" value="TreeGrafter"/>
</dbReference>
<name>A0A0R3TFW5_RODNA</name>
<dbReference type="Pfam" id="PF00166">
    <property type="entry name" value="Cpn10"/>
    <property type="match status" value="1"/>
</dbReference>
<dbReference type="GO" id="GO:0046872">
    <property type="term" value="F:metal ion binding"/>
    <property type="evidence" value="ECO:0007669"/>
    <property type="project" value="TreeGrafter"/>
</dbReference>
<dbReference type="STRING" id="102285.A0A0R3TFW5"/>
<dbReference type="OrthoDB" id="184876at2759"/>